<reference evidence="2" key="1">
    <citation type="journal article" date="2021" name="Proc. Natl. Acad. Sci. U.S.A.">
        <title>A Catalog of Tens of Thousands of Viruses from Human Metagenomes Reveals Hidden Associations with Chronic Diseases.</title>
        <authorList>
            <person name="Tisza M.J."/>
            <person name="Buck C.B."/>
        </authorList>
    </citation>
    <scope>NUCLEOTIDE SEQUENCE</scope>
    <source>
        <strain evidence="2">Ct5Px37</strain>
    </source>
</reference>
<keyword evidence="1" id="KW-0812">Transmembrane</keyword>
<keyword evidence="1" id="KW-0472">Membrane</keyword>
<sequence length="35" mass="3963">MGVLGYAGVTLIIVAFVRLIRAMILAYRERNHTDE</sequence>
<evidence type="ECO:0000313" key="2">
    <source>
        <dbReference type="EMBL" id="DAD89196.1"/>
    </source>
</evidence>
<dbReference type="EMBL" id="BK015055">
    <property type="protein sequence ID" value="DAD89196.1"/>
    <property type="molecule type" value="Genomic_DNA"/>
</dbReference>
<keyword evidence="1" id="KW-1133">Transmembrane helix</keyword>
<name>A0A8S5N429_9CAUD</name>
<feature type="transmembrane region" description="Helical" evidence="1">
    <location>
        <begin position="6"/>
        <end position="27"/>
    </location>
</feature>
<evidence type="ECO:0000256" key="1">
    <source>
        <dbReference type="SAM" id="Phobius"/>
    </source>
</evidence>
<proteinExistence type="predicted"/>
<protein>
    <submittedName>
        <fullName evidence="2">Uncharacterized protein</fullName>
    </submittedName>
</protein>
<accession>A0A8S5N429</accession>
<organism evidence="2">
    <name type="scientific">Siphoviridae sp. ct5Px37</name>
    <dbReference type="NCBI Taxonomy" id="2826293"/>
    <lineage>
        <taxon>Viruses</taxon>
        <taxon>Duplodnaviria</taxon>
        <taxon>Heunggongvirae</taxon>
        <taxon>Uroviricota</taxon>
        <taxon>Caudoviricetes</taxon>
    </lineage>
</organism>